<sequence length="100" mass="9610">MSVTPSAPQPVPGRPVDQQSVESANHPHRPSRVRRAIAASGVVGALGLGSLGVGSLAAAPLALGAAAVAGQSVSASRVLAPAAPVVRAGTGRFDVISGGS</sequence>
<gene>
    <name evidence="2" type="ORF">SAMN05444580_11178</name>
</gene>
<reference evidence="2 3" key="1">
    <citation type="submission" date="2016-10" db="EMBL/GenBank/DDBJ databases">
        <authorList>
            <person name="de Groot N.N."/>
        </authorList>
    </citation>
    <scope>NUCLEOTIDE SEQUENCE [LARGE SCALE GENOMIC DNA]</scope>
    <source>
        <strain evidence="2 3">JCM 11308</strain>
    </source>
</reference>
<organism evidence="2 3">
    <name type="scientific">Rhodococcus tukisamuensis</name>
    <dbReference type="NCBI Taxonomy" id="168276"/>
    <lineage>
        <taxon>Bacteria</taxon>
        <taxon>Bacillati</taxon>
        <taxon>Actinomycetota</taxon>
        <taxon>Actinomycetes</taxon>
        <taxon>Mycobacteriales</taxon>
        <taxon>Nocardiaceae</taxon>
        <taxon>Rhodococcus</taxon>
    </lineage>
</organism>
<evidence type="ECO:0000313" key="3">
    <source>
        <dbReference type="Proteomes" id="UP000199417"/>
    </source>
</evidence>
<protein>
    <submittedName>
        <fullName evidence="2">Uncharacterized protein</fullName>
    </submittedName>
</protein>
<evidence type="ECO:0000256" key="1">
    <source>
        <dbReference type="SAM" id="MobiDB-lite"/>
    </source>
</evidence>
<dbReference type="AlphaFoldDB" id="A0A1G7AT72"/>
<evidence type="ECO:0000313" key="2">
    <source>
        <dbReference type="EMBL" id="SDE17126.1"/>
    </source>
</evidence>
<name>A0A1G7AT72_9NOCA</name>
<feature type="region of interest" description="Disordered" evidence="1">
    <location>
        <begin position="1"/>
        <end position="32"/>
    </location>
</feature>
<proteinExistence type="predicted"/>
<dbReference type="Proteomes" id="UP000199417">
    <property type="component" value="Unassembled WGS sequence"/>
</dbReference>
<accession>A0A1G7AT72</accession>
<keyword evidence="3" id="KW-1185">Reference proteome</keyword>
<dbReference type="EMBL" id="FNAB01000011">
    <property type="protein sequence ID" value="SDE17126.1"/>
    <property type="molecule type" value="Genomic_DNA"/>
</dbReference>
<dbReference type="RefSeq" id="WP_139191247.1">
    <property type="nucleotide sequence ID" value="NZ_FNAB01000011.1"/>
</dbReference>